<name>A0A1Y3ASC8_EURMA</name>
<dbReference type="Proteomes" id="UP000194236">
    <property type="component" value="Unassembled WGS sequence"/>
</dbReference>
<dbReference type="EMBL" id="MUJZ01061419">
    <property type="protein sequence ID" value="OTF71372.1"/>
    <property type="molecule type" value="Genomic_DNA"/>
</dbReference>
<dbReference type="AlphaFoldDB" id="A0A1Y3ASC8"/>
<accession>A0A1Y3ASC8</accession>
<keyword evidence="3" id="KW-1185">Reference proteome</keyword>
<keyword evidence="1" id="KW-1133">Transmembrane helix</keyword>
<organism evidence="2 3">
    <name type="scientific">Euroglyphus maynei</name>
    <name type="common">Mayne's house dust mite</name>
    <dbReference type="NCBI Taxonomy" id="6958"/>
    <lineage>
        <taxon>Eukaryota</taxon>
        <taxon>Metazoa</taxon>
        <taxon>Ecdysozoa</taxon>
        <taxon>Arthropoda</taxon>
        <taxon>Chelicerata</taxon>
        <taxon>Arachnida</taxon>
        <taxon>Acari</taxon>
        <taxon>Acariformes</taxon>
        <taxon>Sarcoptiformes</taxon>
        <taxon>Astigmata</taxon>
        <taxon>Psoroptidia</taxon>
        <taxon>Analgoidea</taxon>
        <taxon>Pyroglyphidae</taxon>
        <taxon>Pyroglyphinae</taxon>
        <taxon>Euroglyphus</taxon>
    </lineage>
</organism>
<evidence type="ECO:0000313" key="3">
    <source>
        <dbReference type="Proteomes" id="UP000194236"/>
    </source>
</evidence>
<reference evidence="2 3" key="1">
    <citation type="submission" date="2017-03" db="EMBL/GenBank/DDBJ databases">
        <title>Genome Survey of Euroglyphus maynei.</title>
        <authorList>
            <person name="Arlian L.G."/>
            <person name="Morgan M.S."/>
            <person name="Rider S.D."/>
        </authorList>
    </citation>
    <scope>NUCLEOTIDE SEQUENCE [LARGE SCALE GENOMIC DNA]</scope>
    <source>
        <strain evidence="2">Arlian Lab</strain>
        <tissue evidence="2">Whole body</tissue>
    </source>
</reference>
<comment type="caution">
    <text evidence="2">The sequence shown here is derived from an EMBL/GenBank/DDBJ whole genome shotgun (WGS) entry which is preliminary data.</text>
</comment>
<evidence type="ECO:0000256" key="1">
    <source>
        <dbReference type="SAM" id="Phobius"/>
    </source>
</evidence>
<protein>
    <submittedName>
        <fullName evidence="2">Uncharacterized protein</fullName>
    </submittedName>
</protein>
<gene>
    <name evidence="2" type="ORF">BLA29_009441</name>
</gene>
<dbReference type="InterPro" id="IPR029058">
    <property type="entry name" value="AB_hydrolase_fold"/>
</dbReference>
<evidence type="ECO:0000313" key="2">
    <source>
        <dbReference type="EMBL" id="OTF71372.1"/>
    </source>
</evidence>
<dbReference type="SUPFAM" id="SSF53474">
    <property type="entry name" value="alpha/beta-Hydrolases"/>
    <property type="match status" value="1"/>
</dbReference>
<feature type="transmembrane region" description="Helical" evidence="1">
    <location>
        <begin position="6"/>
        <end position="25"/>
    </location>
</feature>
<proteinExistence type="predicted"/>
<keyword evidence="1" id="KW-0472">Membrane</keyword>
<dbReference type="Gene3D" id="3.40.50.1820">
    <property type="entry name" value="alpha/beta hydrolase"/>
    <property type="match status" value="1"/>
</dbReference>
<sequence>MNNLGYKEYSIYGFGIGGQIAIIMAKKFGQRIKSMILHATTTYSDEKLLQNYKQLRDPDCWNDSLMIY</sequence>
<keyword evidence="1" id="KW-0812">Transmembrane</keyword>